<evidence type="ECO:0008006" key="11">
    <source>
        <dbReference type="Google" id="ProtNLM"/>
    </source>
</evidence>
<reference evidence="8 9" key="1">
    <citation type="submission" date="2017-03" db="EMBL/GenBank/DDBJ databases">
        <title>Genomes of endolithic fungi from Antarctica.</title>
        <authorList>
            <person name="Coleine C."/>
            <person name="Masonjones S."/>
            <person name="Stajich J.E."/>
        </authorList>
    </citation>
    <scope>NUCLEOTIDE SEQUENCE [LARGE SCALE GENOMIC DNA]</scope>
    <source>
        <strain evidence="8 9">CCFEE 5311</strain>
    </source>
</reference>
<evidence type="ECO:0000313" key="8">
    <source>
        <dbReference type="EMBL" id="TKA28041.1"/>
    </source>
</evidence>
<evidence type="ECO:0000256" key="1">
    <source>
        <dbReference type="ARBA" id="ARBA00004141"/>
    </source>
</evidence>
<evidence type="ECO:0000256" key="4">
    <source>
        <dbReference type="ARBA" id="ARBA00023136"/>
    </source>
</evidence>
<evidence type="ECO:0000256" key="3">
    <source>
        <dbReference type="ARBA" id="ARBA00022989"/>
    </source>
</evidence>
<gene>
    <name evidence="8" type="ORF">B0A54_16416</name>
    <name evidence="6" type="ORF">LTR82_003094</name>
    <name evidence="7" type="ORF">LTR91_003615</name>
</gene>
<dbReference type="EMBL" id="NAJP01000122">
    <property type="protein sequence ID" value="TKA28041.1"/>
    <property type="molecule type" value="Genomic_DNA"/>
</dbReference>
<feature type="transmembrane region" description="Helical" evidence="5">
    <location>
        <begin position="178"/>
        <end position="200"/>
    </location>
</feature>
<comment type="subcellular location">
    <subcellularLocation>
        <location evidence="1">Membrane</location>
        <topology evidence="1">Multi-pass membrane protein</topology>
    </subcellularLocation>
</comment>
<evidence type="ECO:0000256" key="5">
    <source>
        <dbReference type="SAM" id="Phobius"/>
    </source>
</evidence>
<keyword evidence="4 5" id="KW-0472">Membrane</keyword>
<dbReference type="AlphaFoldDB" id="A0A4U0TZK9"/>
<keyword evidence="2 5" id="KW-0812">Transmembrane</keyword>
<sequence length="310" mass="33872">MDAIPHLLARANENGNCTQATCPVEYSIYGYRPNLGSVIFFLALFAISGAVYVWQGVKTKTKFFTGAMVIGSLSEVLGYVAKILLWQDPFSDTGFKMSVVLLTFAPAFYAAGIYYTLKHICLTFGSDFSRLRPALYTQIFISCDVLSIALQAAGGAIASISATDSLLKVGDNVMITGLATQVFTLVVFGILAADYGFAIYRNRAHLNPLTAELRQSRRFKLFLVALWVAYFGILIRCSYRVAELAGGWANNPILREQNLFICLDGMAVAIAALVLNIWHPGFCFPKEAQNPEVTSEKLRNASGGNVEAQV</sequence>
<accession>A0A4U0TZK9</accession>
<dbReference type="OrthoDB" id="4521223at2759"/>
<feature type="transmembrane region" description="Helical" evidence="5">
    <location>
        <begin position="221"/>
        <end position="242"/>
    </location>
</feature>
<feature type="transmembrane region" description="Helical" evidence="5">
    <location>
        <begin position="258"/>
        <end position="278"/>
    </location>
</feature>
<dbReference type="EMBL" id="JASUXU010000006">
    <property type="protein sequence ID" value="KAK0325559.1"/>
    <property type="molecule type" value="Genomic_DNA"/>
</dbReference>
<comment type="caution">
    <text evidence="8">The sequence shown here is derived from an EMBL/GenBank/DDBJ whole genome shotgun (WGS) entry which is preliminary data.</text>
</comment>
<dbReference type="STRING" id="329885.A0A4U0TZK9"/>
<name>A0A4U0TZK9_9PEZI</name>
<protein>
    <recommendedName>
        <fullName evidence="11">Sphingoid long-chain base transporter RSB1</fullName>
    </recommendedName>
</protein>
<keyword evidence="3 5" id="KW-1133">Transmembrane helix</keyword>
<dbReference type="GO" id="GO:0005886">
    <property type="term" value="C:plasma membrane"/>
    <property type="evidence" value="ECO:0007669"/>
    <property type="project" value="TreeGrafter"/>
</dbReference>
<organism evidence="8 9">
    <name type="scientific">Friedmanniomyces endolithicus</name>
    <dbReference type="NCBI Taxonomy" id="329885"/>
    <lineage>
        <taxon>Eukaryota</taxon>
        <taxon>Fungi</taxon>
        <taxon>Dikarya</taxon>
        <taxon>Ascomycota</taxon>
        <taxon>Pezizomycotina</taxon>
        <taxon>Dothideomycetes</taxon>
        <taxon>Dothideomycetidae</taxon>
        <taxon>Mycosphaerellales</taxon>
        <taxon>Teratosphaeriaceae</taxon>
        <taxon>Friedmanniomyces</taxon>
    </lineage>
</organism>
<dbReference type="Pfam" id="PF04479">
    <property type="entry name" value="RTA1"/>
    <property type="match status" value="1"/>
</dbReference>
<dbReference type="Proteomes" id="UP001175353">
    <property type="component" value="Unassembled WGS sequence"/>
</dbReference>
<keyword evidence="10" id="KW-1185">Reference proteome</keyword>
<dbReference type="EMBL" id="JAUJLE010000019">
    <property type="protein sequence ID" value="KAK1007005.1"/>
    <property type="molecule type" value="Genomic_DNA"/>
</dbReference>
<feature type="transmembrane region" description="Helical" evidence="5">
    <location>
        <begin position="63"/>
        <end position="85"/>
    </location>
</feature>
<dbReference type="Proteomes" id="UP001168146">
    <property type="component" value="Unassembled WGS sequence"/>
</dbReference>
<evidence type="ECO:0000313" key="9">
    <source>
        <dbReference type="Proteomes" id="UP000310066"/>
    </source>
</evidence>
<dbReference type="PANTHER" id="PTHR31465:SF8">
    <property type="entry name" value="DOMAIN PROTEIN, PUTATIVE (AFU_ORTHOLOGUE AFUA_6G14140)-RELATED"/>
    <property type="match status" value="1"/>
</dbReference>
<proteinExistence type="predicted"/>
<evidence type="ECO:0000256" key="2">
    <source>
        <dbReference type="ARBA" id="ARBA00022692"/>
    </source>
</evidence>
<reference evidence="6" key="2">
    <citation type="submission" date="2021-12" db="EMBL/GenBank/DDBJ databases">
        <title>Black yeast isolated from Biological Soil Crust.</title>
        <authorList>
            <person name="Kurbessoian T."/>
        </authorList>
    </citation>
    <scope>NUCLEOTIDE SEQUENCE</scope>
    <source>
        <strain evidence="6">CCFEE 5208</strain>
    </source>
</reference>
<feature type="transmembrane region" description="Helical" evidence="5">
    <location>
        <begin position="35"/>
        <end position="54"/>
    </location>
</feature>
<evidence type="ECO:0000313" key="7">
    <source>
        <dbReference type="EMBL" id="KAK1007005.1"/>
    </source>
</evidence>
<evidence type="ECO:0000313" key="10">
    <source>
        <dbReference type="Proteomes" id="UP001175353"/>
    </source>
</evidence>
<feature type="transmembrane region" description="Helical" evidence="5">
    <location>
        <begin position="138"/>
        <end position="158"/>
    </location>
</feature>
<reference evidence="7" key="3">
    <citation type="submission" date="2023-06" db="EMBL/GenBank/DDBJ databases">
        <title>Black Yeasts Isolated from many extreme environments.</title>
        <authorList>
            <person name="Coleine C."/>
            <person name="Stajich J.E."/>
            <person name="Selbmann L."/>
        </authorList>
    </citation>
    <scope>NUCLEOTIDE SEQUENCE</scope>
    <source>
        <strain evidence="7">CCFEE 5200</strain>
    </source>
</reference>
<dbReference type="Proteomes" id="UP000310066">
    <property type="component" value="Unassembled WGS sequence"/>
</dbReference>
<evidence type="ECO:0000313" key="6">
    <source>
        <dbReference type="EMBL" id="KAK0325559.1"/>
    </source>
</evidence>
<feature type="transmembrane region" description="Helical" evidence="5">
    <location>
        <begin position="97"/>
        <end position="117"/>
    </location>
</feature>
<dbReference type="GO" id="GO:0000324">
    <property type="term" value="C:fungal-type vacuole"/>
    <property type="evidence" value="ECO:0007669"/>
    <property type="project" value="TreeGrafter"/>
</dbReference>
<dbReference type="InterPro" id="IPR007568">
    <property type="entry name" value="RTA1"/>
</dbReference>
<dbReference type="PANTHER" id="PTHR31465">
    <property type="entry name" value="PROTEIN RTA1-RELATED"/>
    <property type="match status" value="1"/>
</dbReference>